<name>A0A0A9CKD7_ARUDO</name>
<organism evidence="1">
    <name type="scientific">Arundo donax</name>
    <name type="common">Giant reed</name>
    <name type="synonym">Donax arundinaceus</name>
    <dbReference type="NCBI Taxonomy" id="35708"/>
    <lineage>
        <taxon>Eukaryota</taxon>
        <taxon>Viridiplantae</taxon>
        <taxon>Streptophyta</taxon>
        <taxon>Embryophyta</taxon>
        <taxon>Tracheophyta</taxon>
        <taxon>Spermatophyta</taxon>
        <taxon>Magnoliopsida</taxon>
        <taxon>Liliopsida</taxon>
        <taxon>Poales</taxon>
        <taxon>Poaceae</taxon>
        <taxon>PACMAD clade</taxon>
        <taxon>Arundinoideae</taxon>
        <taxon>Arundineae</taxon>
        <taxon>Arundo</taxon>
    </lineage>
</organism>
<reference evidence="1" key="1">
    <citation type="submission" date="2014-09" db="EMBL/GenBank/DDBJ databases">
        <authorList>
            <person name="Magalhaes I.L.F."/>
            <person name="Oliveira U."/>
            <person name="Santos F.R."/>
            <person name="Vidigal T.H.D.A."/>
            <person name="Brescovit A.D."/>
            <person name="Santos A.J."/>
        </authorList>
    </citation>
    <scope>NUCLEOTIDE SEQUENCE</scope>
    <source>
        <tissue evidence="1">Shoot tissue taken approximately 20 cm above the soil surface</tissue>
    </source>
</reference>
<proteinExistence type="predicted"/>
<protein>
    <submittedName>
        <fullName evidence="1">Uncharacterized protein</fullName>
    </submittedName>
</protein>
<dbReference type="EMBL" id="GBRH01224035">
    <property type="protein sequence ID" value="JAD73860.1"/>
    <property type="molecule type" value="Transcribed_RNA"/>
</dbReference>
<accession>A0A0A9CKD7</accession>
<sequence length="32" mass="3623">MPLPLVLITVRTFKCCYGLVHLLSHLLEATLQ</sequence>
<evidence type="ECO:0000313" key="1">
    <source>
        <dbReference type="EMBL" id="JAD73860.1"/>
    </source>
</evidence>
<reference evidence="1" key="2">
    <citation type="journal article" date="2015" name="Data Brief">
        <title>Shoot transcriptome of the giant reed, Arundo donax.</title>
        <authorList>
            <person name="Barrero R.A."/>
            <person name="Guerrero F.D."/>
            <person name="Moolhuijzen P."/>
            <person name="Goolsby J.A."/>
            <person name="Tidwell J."/>
            <person name="Bellgard S.E."/>
            <person name="Bellgard M.I."/>
        </authorList>
    </citation>
    <scope>NUCLEOTIDE SEQUENCE</scope>
    <source>
        <tissue evidence="1">Shoot tissue taken approximately 20 cm above the soil surface</tissue>
    </source>
</reference>
<dbReference type="AlphaFoldDB" id="A0A0A9CKD7"/>